<sequence>MKDWRKSRGLFLTAVSAGAMLNPLNSSMIALAIHNIQKDFGLSYVTVSWLISSFYLASAVTQPIAGKLGDLIGRRKMFLCGLLLVAISAIGAPFAPAFALLLIMRLFQAVGSGSIYPAGIGMIRDHIQERQGAALGFLALVMSTMAALGPTIGGVLIAWGDWPAIFLVNIPVLFVCFLLGWFVLPKDEMRKKLPLSDVIQKMDVLGILFFSIGVIGLLLFLLSFKTKVDYVSGVIAVIFILLFCWHEWKTKVPFIDIRLFRKNPKLSLVFMQYIVVNFIYYGLFFGLPSYFQDGLNLSVGYSGLLMLFVTGTGIITAPLIGRWIDKVGVHLPIFTGNLLIVIGSVLLWIFFHHVPVIVMAIIISLISAGCSFGNVTLQSAMLQASPASVVGVSTGLFQMCRHIGSILSAVSLGLVFGSHFDPEHFTTLILVFIVAGVIILLLGIRHSRIKPDSAGA</sequence>
<feature type="transmembrane region" description="Helical" evidence="6">
    <location>
        <begin position="268"/>
        <end position="287"/>
    </location>
</feature>
<evidence type="ECO:0000313" key="8">
    <source>
        <dbReference type="EMBL" id="KAA9023859.1"/>
    </source>
</evidence>
<feature type="domain" description="Major facilitator superfamily (MFS) profile" evidence="7">
    <location>
        <begin position="11"/>
        <end position="448"/>
    </location>
</feature>
<dbReference type="Gene3D" id="1.20.1720.10">
    <property type="entry name" value="Multidrug resistance protein D"/>
    <property type="match status" value="1"/>
</dbReference>
<dbReference type="InterPro" id="IPR011701">
    <property type="entry name" value="MFS"/>
</dbReference>
<dbReference type="Gene3D" id="1.20.1250.20">
    <property type="entry name" value="MFS general substrate transporter like domains"/>
    <property type="match status" value="1"/>
</dbReference>
<dbReference type="InterPro" id="IPR036259">
    <property type="entry name" value="MFS_trans_sf"/>
</dbReference>
<dbReference type="CDD" id="cd17321">
    <property type="entry name" value="MFS_MMR_MDR_like"/>
    <property type="match status" value="1"/>
</dbReference>
<dbReference type="RefSeq" id="WP_150440259.1">
    <property type="nucleotide sequence ID" value="NZ_VYKL01000018.1"/>
</dbReference>
<organism evidence="8 9">
    <name type="scientific">Niallia endozanthoxylica</name>
    <dbReference type="NCBI Taxonomy" id="2036016"/>
    <lineage>
        <taxon>Bacteria</taxon>
        <taxon>Bacillati</taxon>
        <taxon>Bacillota</taxon>
        <taxon>Bacilli</taxon>
        <taxon>Bacillales</taxon>
        <taxon>Bacillaceae</taxon>
        <taxon>Niallia</taxon>
    </lineage>
</organism>
<feature type="transmembrane region" description="Helical" evidence="6">
    <location>
        <begin position="204"/>
        <end position="224"/>
    </location>
</feature>
<dbReference type="Proteomes" id="UP000326671">
    <property type="component" value="Unassembled WGS sequence"/>
</dbReference>
<comment type="caution">
    <text evidence="8">The sequence shown here is derived from an EMBL/GenBank/DDBJ whole genome shotgun (WGS) entry which is preliminary data.</text>
</comment>
<accession>A0A5J5HQ96</accession>
<reference evidence="8 9" key="1">
    <citation type="submission" date="2019-09" db="EMBL/GenBank/DDBJ databases">
        <title>Whole genome sequences of isolates from the Mars Exploration Rovers.</title>
        <authorList>
            <person name="Seuylemezian A."/>
            <person name="Vaishampayan P."/>
        </authorList>
    </citation>
    <scope>NUCLEOTIDE SEQUENCE [LARGE SCALE GENOMIC DNA]</scope>
    <source>
        <strain evidence="8 9">MER_TA_151</strain>
    </source>
</reference>
<evidence type="ECO:0000256" key="1">
    <source>
        <dbReference type="ARBA" id="ARBA00004651"/>
    </source>
</evidence>
<dbReference type="Pfam" id="PF07690">
    <property type="entry name" value="MFS_1"/>
    <property type="match status" value="1"/>
</dbReference>
<keyword evidence="3 6" id="KW-0812">Transmembrane</keyword>
<protein>
    <submittedName>
        <fullName evidence="8">MFS transporter</fullName>
    </submittedName>
</protein>
<keyword evidence="9" id="KW-1185">Reference proteome</keyword>
<feature type="transmembrane region" description="Helical" evidence="6">
    <location>
        <begin position="135"/>
        <end position="159"/>
    </location>
</feature>
<evidence type="ECO:0000256" key="6">
    <source>
        <dbReference type="SAM" id="Phobius"/>
    </source>
</evidence>
<dbReference type="PANTHER" id="PTHR42718">
    <property type="entry name" value="MAJOR FACILITATOR SUPERFAMILY MULTIDRUG TRANSPORTER MFSC"/>
    <property type="match status" value="1"/>
</dbReference>
<feature type="transmembrane region" description="Helical" evidence="6">
    <location>
        <begin position="42"/>
        <end position="65"/>
    </location>
</feature>
<keyword evidence="4 6" id="KW-1133">Transmembrane helix</keyword>
<feature type="transmembrane region" description="Helical" evidence="6">
    <location>
        <begin position="77"/>
        <end position="96"/>
    </location>
</feature>
<feature type="transmembrane region" description="Helical" evidence="6">
    <location>
        <begin position="299"/>
        <end position="320"/>
    </location>
</feature>
<dbReference type="OrthoDB" id="102502at2"/>
<keyword evidence="2" id="KW-0813">Transport</keyword>
<evidence type="ECO:0000256" key="2">
    <source>
        <dbReference type="ARBA" id="ARBA00022448"/>
    </source>
</evidence>
<evidence type="ECO:0000256" key="3">
    <source>
        <dbReference type="ARBA" id="ARBA00022692"/>
    </source>
</evidence>
<dbReference type="GO" id="GO:0022857">
    <property type="term" value="F:transmembrane transporter activity"/>
    <property type="evidence" value="ECO:0007669"/>
    <property type="project" value="InterPro"/>
</dbReference>
<dbReference type="PROSITE" id="PS50850">
    <property type="entry name" value="MFS"/>
    <property type="match status" value="1"/>
</dbReference>
<evidence type="ECO:0000256" key="4">
    <source>
        <dbReference type="ARBA" id="ARBA00022989"/>
    </source>
</evidence>
<dbReference type="PANTHER" id="PTHR42718:SF9">
    <property type="entry name" value="MAJOR FACILITATOR SUPERFAMILY MULTIDRUG TRANSPORTER MFSC"/>
    <property type="match status" value="1"/>
</dbReference>
<comment type="subcellular location">
    <subcellularLocation>
        <location evidence="1">Cell membrane</location>
        <topology evidence="1">Multi-pass membrane protein</topology>
    </subcellularLocation>
</comment>
<gene>
    <name evidence="8" type="ORF">F4V44_12015</name>
</gene>
<feature type="transmembrane region" description="Helical" evidence="6">
    <location>
        <begin position="424"/>
        <end position="444"/>
    </location>
</feature>
<evidence type="ECO:0000313" key="9">
    <source>
        <dbReference type="Proteomes" id="UP000326671"/>
    </source>
</evidence>
<dbReference type="InterPro" id="IPR020846">
    <property type="entry name" value="MFS_dom"/>
</dbReference>
<evidence type="ECO:0000259" key="7">
    <source>
        <dbReference type="PROSITE" id="PS50850"/>
    </source>
</evidence>
<name>A0A5J5HQ96_9BACI</name>
<evidence type="ECO:0000256" key="5">
    <source>
        <dbReference type="ARBA" id="ARBA00023136"/>
    </source>
</evidence>
<dbReference type="AlphaFoldDB" id="A0A5J5HQ96"/>
<dbReference type="EMBL" id="VYKL01000018">
    <property type="protein sequence ID" value="KAA9023859.1"/>
    <property type="molecule type" value="Genomic_DNA"/>
</dbReference>
<feature type="transmembrane region" description="Helical" evidence="6">
    <location>
        <begin position="230"/>
        <end position="248"/>
    </location>
</feature>
<feature type="transmembrane region" description="Helical" evidence="6">
    <location>
        <begin position="357"/>
        <end position="377"/>
    </location>
</feature>
<feature type="transmembrane region" description="Helical" evidence="6">
    <location>
        <begin position="389"/>
        <end position="412"/>
    </location>
</feature>
<feature type="transmembrane region" description="Helical" evidence="6">
    <location>
        <begin position="327"/>
        <end position="351"/>
    </location>
</feature>
<keyword evidence="5 6" id="KW-0472">Membrane</keyword>
<feature type="transmembrane region" description="Helical" evidence="6">
    <location>
        <begin position="102"/>
        <end position="123"/>
    </location>
</feature>
<proteinExistence type="predicted"/>
<dbReference type="GO" id="GO:0005886">
    <property type="term" value="C:plasma membrane"/>
    <property type="evidence" value="ECO:0007669"/>
    <property type="project" value="UniProtKB-SubCell"/>
</dbReference>
<feature type="transmembrane region" description="Helical" evidence="6">
    <location>
        <begin position="165"/>
        <end position="184"/>
    </location>
</feature>
<dbReference type="SUPFAM" id="SSF103473">
    <property type="entry name" value="MFS general substrate transporter"/>
    <property type="match status" value="1"/>
</dbReference>